<dbReference type="EMBL" id="JXTI01000066">
    <property type="protein sequence ID" value="KWX13527.1"/>
    <property type="molecule type" value="Genomic_DNA"/>
</dbReference>
<reference evidence="1 2" key="1">
    <citation type="journal article" date="2015" name="Mol. Biochem. Parasitol.">
        <title>Identification of polymorphic genes for use in assemblage B genotyping assays through comparative genomics of multiple assemblage B Giardia duodenalis isolates.</title>
        <authorList>
            <person name="Wielinga C."/>
            <person name="Thompson R.C."/>
            <person name="Monis P."/>
            <person name="Ryan U."/>
        </authorList>
    </citation>
    <scope>NUCLEOTIDE SEQUENCE [LARGE SCALE GENOMIC DNA]</scope>
    <source>
        <strain evidence="1 2">BAH15c1</strain>
    </source>
</reference>
<name>A0A132NTY4_GIAIN</name>
<proteinExistence type="predicted"/>
<evidence type="ECO:0000313" key="2">
    <source>
        <dbReference type="Proteomes" id="UP000070089"/>
    </source>
</evidence>
<accession>A0A132NTY4</accession>
<dbReference type="Proteomes" id="UP000070089">
    <property type="component" value="Unassembled WGS sequence"/>
</dbReference>
<dbReference type="VEuPathDB" id="GiardiaDB:QR46_2494"/>
<dbReference type="AlphaFoldDB" id="A0A132NTY4"/>
<protein>
    <submittedName>
        <fullName evidence="1">Nuclear transport factor</fullName>
    </submittedName>
</protein>
<comment type="caution">
    <text evidence="1">The sequence shown here is derived from an EMBL/GenBank/DDBJ whole genome shotgun (WGS) entry which is preliminary data.</text>
</comment>
<organism evidence="1 2">
    <name type="scientific">Giardia duodenalis assemblage B</name>
    <dbReference type="NCBI Taxonomy" id="1394984"/>
    <lineage>
        <taxon>Eukaryota</taxon>
        <taxon>Metamonada</taxon>
        <taxon>Diplomonadida</taxon>
        <taxon>Hexamitidae</taxon>
        <taxon>Giardiinae</taxon>
        <taxon>Giardia</taxon>
    </lineage>
</organism>
<sequence>MDIQSSFPSSKKSWRYGSTALLRRRSMTSEGLFAALWPTTCSSQVQLDPERRSQSSFPSPSRPLRGWTSWRCSWFQRPISSPRSIACFSASFTTCRLSRCSRRWTASARRFTRIRLSSDWTRVWWPS</sequence>
<gene>
    <name evidence="1" type="ORF">QR46_2494</name>
</gene>
<evidence type="ECO:0000313" key="1">
    <source>
        <dbReference type="EMBL" id="KWX13527.1"/>
    </source>
</evidence>